<dbReference type="RefSeq" id="WP_206968661.1">
    <property type="nucleotide sequence ID" value="NZ_BAAAJJ010000020.1"/>
</dbReference>
<dbReference type="EMBL" id="JAFLRJ010000449">
    <property type="protein sequence ID" value="MBO0516787.1"/>
    <property type="molecule type" value="Genomic_DNA"/>
</dbReference>
<accession>A0A939FDU8</accession>
<gene>
    <name evidence="3" type="ORF">J0695_34210</name>
</gene>
<dbReference type="Proteomes" id="UP000664167">
    <property type="component" value="Unassembled WGS sequence"/>
</dbReference>
<keyword evidence="4" id="KW-1185">Reference proteome</keyword>
<dbReference type="InterPro" id="IPR035905">
    <property type="entry name" value="Barstar-like_sf"/>
</dbReference>
<name>A0A939FDU8_9ACTN</name>
<protein>
    <submittedName>
        <fullName evidence="3">Barstar family protein</fullName>
    </submittedName>
</protein>
<evidence type="ECO:0000313" key="3">
    <source>
        <dbReference type="EMBL" id="MBO0516787.1"/>
    </source>
</evidence>
<evidence type="ECO:0000313" key="4">
    <source>
        <dbReference type="Proteomes" id="UP000664167"/>
    </source>
</evidence>
<sequence>MKYLLVQQDDEDQEEFWGRCAGVEGMFVDKAPPPREVLTLRGCAPEGLLRDALMPNGESTALLSDVCIEVWDDEQPLQWWSLLDCVVITHQPNRDDPALVDIVVGAGVEEEHAWTHTLPTTPQFKLFAGATRSLGPVGHCLAVDGLFVTRGTPAPTPLRLVGCEPAEPLLAVLRRPRKWDRDWVGLWALDRTGGVIYRHNVHVHIETARPSVLGGSLLDIKFTDGGDDRPPLLARPIWETWYRGVPDTRNQWASLSAEGRSEWLDLAATGMSEQGPDRTGGIHHLDGTHVTDTPGLYCAMAEALAGPGGYYGREWNAFKDCLHGGFGVNAPFTLIWHDADVARRALADDIWDIERGLSYFEEIVELLGSFGVTVVLQ</sequence>
<evidence type="ECO:0000259" key="2">
    <source>
        <dbReference type="Pfam" id="PF01337"/>
    </source>
</evidence>
<evidence type="ECO:0000256" key="1">
    <source>
        <dbReference type="ARBA" id="ARBA00006845"/>
    </source>
</evidence>
<organism evidence="3 4">
    <name type="scientific">Streptomyces beijiangensis</name>
    <dbReference type="NCBI Taxonomy" id="163361"/>
    <lineage>
        <taxon>Bacteria</taxon>
        <taxon>Bacillati</taxon>
        <taxon>Actinomycetota</taxon>
        <taxon>Actinomycetes</taxon>
        <taxon>Kitasatosporales</taxon>
        <taxon>Streptomycetaceae</taxon>
        <taxon>Streptomyces</taxon>
    </lineage>
</organism>
<comment type="caution">
    <text evidence="3">The sequence shown here is derived from an EMBL/GenBank/DDBJ whole genome shotgun (WGS) entry which is preliminary data.</text>
</comment>
<comment type="similarity">
    <text evidence="1">Belongs to the barstar family.</text>
</comment>
<feature type="domain" description="Barstar (barnase inhibitor)" evidence="2">
    <location>
        <begin position="283"/>
        <end position="353"/>
    </location>
</feature>
<reference evidence="3" key="1">
    <citation type="submission" date="2021-03" db="EMBL/GenBank/DDBJ databases">
        <title>Streptomyces poriferae sp. nov., a novel marine sponge-derived Actinobacteria species with anti-MRSA activity.</title>
        <authorList>
            <person name="Sandoval-Powers M."/>
            <person name="Kralova S."/>
            <person name="Nguyen G.-S."/>
            <person name="Fawwal D."/>
            <person name="Degnes K."/>
            <person name="Klinkenberg G."/>
            <person name="Sletta H."/>
            <person name="Wentzel A."/>
            <person name="Liles M.R."/>
        </authorList>
    </citation>
    <scope>NUCLEOTIDE SEQUENCE</scope>
    <source>
        <strain evidence="3">DSM 41794</strain>
    </source>
</reference>
<proteinExistence type="inferred from homology"/>
<dbReference type="Gene3D" id="3.30.370.10">
    <property type="entry name" value="Barstar-like"/>
    <property type="match status" value="1"/>
</dbReference>
<dbReference type="Pfam" id="PF01337">
    <property type="entry name" value="Barstar"/>
    <property type="match status" value="1"/>
</dbReference>
<dbReference type="InterPro" id="IPR000468">
    <property type="entry name" value="Barstar"/>
</dbReference>
<dbReference type="SUPFAM" id="SSF52038">
    <property type="entry name" value="Barstar-related"/>
    <property type="match status" value="1"/>
</dbReference>
<dbReference type="AlphaFoldDB" id="A0A939FDU8"/>